<feature type="region of interest" description="Disordered" evidence="11">
    <location>
        <begin position="1998"/>
        <end position="2026"/>
    </location>
</feature>
<dbReference type="InterPro" id="IPR050236">
    <property type="entry name" value="Ser_Thr_kinase_AGC"/>
</dbReference>
<feature type="compositionally biased region" description="Low complexity" evidence="11">
    <location>
        <begin position="2067"/>
        <end position="2081"/>
    </location>
</feature>
<dbReference type="InterPro" id="IPR011009">
    <property type="entry name" value="Kinase-like_dom_sf"/>
</dbReference>
<dbReference type="GO" id="GO:0005634">
    <property type="term" value="C:nucleus"/>
    <property type="evidence" value="ECO:0007669"/>
    <property type="project" value="TreeGrafter"/>
</dbReference>
<evidence type="ECO:0000256" key="8">
    <source>
        <dbReference type="ARBA" id="ARBA00047899"/>
    </source>
</evidence>
<dbReference type="InterPro" id="IPR035965">
    <property type="entry name" value="PAS-like_dom_sf"/>
</dbReference>
<feature type="compositionally biased region" description="Basic and acidic residues" evidence="11">
    <location>
        <begin position="2005"/>
        <end position="2017"/>
    </location>
</feature>
<dbReference type="FunFam" id="3.30.200.20:FF:001008">
    <property type="entry name" value="Serine/threonine-protein kinase cek1"/>
    <property type="match status" value="1"/>
</dbReference>
<feature type="compositionally biased region" description="Polar residues" evidence="11">
    <location>
        <begin position="35"/>
        <end position="44"/>
    </location>
</feature>
<organism evidence="15 16">
    <name type="scientific">Rhizopus oryzae</name>
    <name type="common">Mucormycosis agent</name>
    <name type="synonym">Rhizopus arrhizus var. delemar</name>
    <dbReference type="NCBI Taxonomy" id="64495"/>
    <lineage>
        <taxon>Eukaryota</taxon>
        <taxon>Fungi</taxon>
        <taxon>Fungi incertae sedis</taxon>
        <taxon>Mucoromycota</taxon>
        <taxon>Mucoromycotina</taxon>
        <taxon>Mucoromycetes</taxon>
        <taxon>Mucorales</taxon>
        <taxon>Mucorineae</taxon>
        <taxon>Rhizopodaceae</taxon>
        <taxon>Rhizopus</taxon>
    </lineage>
</organism>
<feature type="compositionally biased region" description="Basic and acidic residues" evidence="11">
    <location>
        <begin position="1278"/>
        <end position="1289"/>
    </location>
</feature>
<evidence type="ECO:0000259" key="13">
    <source>
        <dbReference type="PROSITE" id="PS50110"/>
    </source>
</evidence>
<dbReference type="Pfam" id="PF00072">
    <property type="entry name" value="Response_reg"/>
    <property type="match status" value="1"/>
</dbReference>
<feature type="region of interest" description="Disordered" evidence="11">
    <location>
        <begin position="358"/>
        <end position="423"/>
    </location>
</feature>
<dbReference type="CDD" id="cd05611">
    <property type="entry name" value="STKc_Rim15_like"/>
    <property type="match status" value="1"/>
</dbReference>
<dbReference type="SMART" id="SM00448">
    <property type="entry name" value="REC"/>
    <property type="match status" value="1"/>
</dbReference>
<dbReference type="InterPro" id="IPR000961">
    <property type="entry name" value="AGC-kinase_C"/>
</dbReference>
<feature type="region of interest" description="Disordered" evidence="11">
    <location>
        <begin position="131"/>
        <end position="171"/>
    </location>
</feature>
<evidence type="ECO:0000259" key="14">
    <source>
        <dbReference type="PROSITE" id="PS51285"/>
    </source>
</evidence>
<dbReference type="PROSITE" id="PS51285">
    <property type="entry name" value="AGC_KINASE_CTER"/>
    <property type="match status" value="1"/>
</dbReference>
<comment type="caution">
    <text evidence="15">The sequence shown here is derived from an EMBL/GenBank/DDBJ whole genome shotgun (WGS) entry which is preliminary data.</text>
</comment>
<feature type="region of interest" description="Disordered" evidence="11">
    <location>
        <begin position="1791"/>
        <end position="1834"/>
    </location>
</feature>
<keyword evidence="7" id="KW-0067">ATP-binding</keyword>
<dbReference type="Gene3D" id="3.30.200.20">
    <property type="entry name" value="Phosphorylase Kinase, domain 1"/>
    <property type="match status" value="2"/>
</dbReference>
<dbReference type="FunFam" id="1.10.510.10:FF:000340">
    <property type="entry name" value="Serine threonine protein kinase"/>
    <property type="match status" value="1"/>
</dbReference>
<dbReference type="SUPFAM" id="SSF56112">
    <property type="entry name" value="Protein kinase-like (PK-like)"/>
    <property type="match status" value="1"/>
</dbReference>
<evidence type="ECO:0000256" key="10">
    <source>
        <dbReference type="PROSITE-ProRule" id="PRU00169"/>
    </source>
</evidence>
<dbReference type="SUPFAM" id="SSF52172">
    <property type="entry name" value="CheY-like"/>
    <property type="match status" value="1"/>
</dbReference>
<feature type="region of interest" description="Disordered" evidence="11">
    <location>
        <begin position="1278"/>
        <end position="1300"/>
    </location>
</feature>
<dbReference type="GO" id="GO:0005524">
    <property type="term" value="F:ATP binding"/>
    <property type="evidence" value="ECO:0007669"/>
    <property type="project" value="UniProtKB-KW"/>
</dbReference>
<feature type="region of interest" description="Disordered" evidence="11">
    <location>
        <begin position="73"/>
        <end position="92"/>
    </location>
</feature>
<feature type="region of interest" description="Disordered" evidence="11">
    <location>
        <begin position="1500"/>
        <end position="1545"/>
    </location>
</feature>
<feature type="domain" description="Response regulatory" evidence="13">
    <location>
        <begin position="2180"/>
        <end position="2294"/>
    </location>
</feature>
<feature type="region of interest" description="Disordered" evidence="11">
    <location>
        <begin position="213"/>
        <end position="240"/>
    </location>
</feature>
<reference evidence="15" key="1">
    <citation type="journal article" date="2020" name="Microb. Genom.">
        <title>Genetic diversity of clinical and environmental Mucorales isolates obtained from an investigation of mucormycosis cases among solid organ transplant recipients.</title>
        <authorList>
            <person name="Nguyen M.H."/>
            <person name="Kaul D."/>
            <person name="Muto C."/>
            <person name="Cheng S.J."/>
            <person name="Richter R.A."/>
            <person name="Bruno V.M."/>
            <person name="Liu G."/>
            <person name="Beyhan S."/>
            <person name="Sundermann A.J."/>
            <person name="Mounaud S."/>
            <person name="Pasculle A.W."/>
            <person name="Nierman W.C."/>
            <person name="Driscoll E."/>
            <person name="Cumbie R."/>
            <person name="Clancy C.J."/>
            <person name="Dupont C.L."/>
        </authorList>
    </citation>
    <scope>NUCLEOTIDE SEQUENCE</scope>
    <source>
        <strain evidence="15">GL11</strain>
    </source>
</reference>
<dbReference type="SMART" id="SM00220">
    <property type="entry name" value="S_TKc"/>
    <property type="match status" value="1"/>
</dbReference>
<dbReference type="PROSITE" id="PS50011">
    <property type="entry name" value="PROTEIN_KINASE_DOM"/>
    <property type="match status" value="1"/>
</dbReference>
<evidence type="ECO:0000256" key="5">
    <source>
        <dbReference type="ARBA" id="ARBA00022741"/>
    </source>
</evidence>
<dbReference type="PANTHER" id="PTHR24356:SF1">
    <property type="entry name" value="SERINE_THREONINE-PROTEIN KINASE GREATWALL"/>
    <property type="match status" value="1"/>
</dbReference>
<dbReference type="GO" id="GO:0005737">
    <property type="term" value="C:cytoplasm"/>
    <property type="evidence" value="ECO:0007669"/>
    <property type="project" value="TreeGrafter"/>
</dbReference>
<keyword evidence="3 10" id="KW-0597">Phosphoprotein</keyword>
<feature type="region of interest" description="Disordered" evidence="11">
    <location>
        <begin position="35"/>
        <end position="59"/>
    </location>
</feature>
<name>A0A9P6XCE1_RHIOR</name>
<dbReference type="InterPro" id="IPR000719">
    <property type="entry name" value="Prot_kinase_dom"/>
</dbReference>
<evidence type="ECO:0000256" key="3">
    <source>
        <dbReference type="ARBA" id="ARBA00022553"/>
    </source>
</evidence>
<feature type="compositionally biased region" description="Basic and acidic residues" evidence="11">
    <location>
        <begin position="412"/>
        <end position="423"/>
    </location>
</feature>
<feature type="modified residue" description="4-aspartylphosphate" evidence="10">
    <location>
        <position position="2230"/>
    </location>
</feature>
<feature type="compositionally biased region" description="Polar residues" evidence="11">
    <location>
        <begin position="1521"/>
        <end position="1536"/>
    </location>
</feature>
<feature type="compositionally biased region" description="Low complexity" evidence="11">
    <location>
        <begin position="217"/>
        <end position="226"/>
    </location>
</feature>
<evidence type="ECO:0000256" key="1">
    <source>
        <dbReference type="ARBA" id="ARBA00012513"/>
    </source>
</evidence>
<evidence type="ECO:0000259" key="12">
    <source>
        <dbReference type="PROSITE" id="PS50011"/>
    </source>
</evidence>
<feature type="region of interest" description="Disordered" evidence="11">
    <location>
        <begin position="717"/>
        <end position="749"/>
    </location>
</feature>
<dbReference type="InterPro" id="IPR001789">
    <property type="entry name" value="Sig_transdc_resp-reg_receiver"/>
</dbReference>
<feature type="region of interest" description="Disordered" evidence="11">
    <location>
        <begin position="972"/>
        <end position="1009"/>
    </location>
</feature>
<dbReference type="Gene3D" id="3.40.50.2300">
    <property type="match status" value="1"/>
</dbReference>
<protein>
    <recommendedName>
        <fullName evidence="1">non-specific serine/threonine protein kinase</fullName>
        <ecNumber evidence="1">2.7.11.1</ecNumber>
    </recommendedName>
</protein>
<feature type="domain" description="AGC-kinase C-terminal" evidence="14">
    <location>
        <begin position="1932"/>
        <end position="2040"/>
    </location>
</feature>
<feature type="compositionally biased region" description="Polar residues" evidence="11">
    <location>
        <begin position="2097"/>
        <end position="2115"/>
    </location>
</feature>
<keyword evidence="16" id="KW-1185">Reference proteome</keyword>
<accession>A0A9P6XCE1</accession>
<dbReference type="Pfam" id="PF00069">
    <property type="entry name" value="Pkinase"/>
    <property type="match status" value="2"/>
</dbReference>
<sequence length="2307" mass="258861">MNKAQEEHQQKIKKDSSNKLNPVFDTLLQSSERAQAASVTVSPVTTSAELSLSSSASTKLKSVPIPQPLILKRRASRSSISSADDLGEQSWSRNMTPIQHMFTDTYSISPTNSVLSADFSHRKSFLADNDYSSSLGSEQDTLHTTARSPPPPVSFSPRYSSPPAGSGGKYMVRSKRASWIDASSSVHHESLPTTPTMQPTTIKPLIAPLIHTHKHQSSPVPVPSSSHPHEDTSLKSGSLSKLREDRQQQLLQPKREGSVEGSLLITEKLKKASTDSDLEDLTFEKRSLRERKSSISSVITDCTLTSEESPMSSPHRVKLQFIQSPSAPSSTSHTPSTSKTRRRSSMHLLRNMPTSELADIVSGHSPNPILDTPPTEERTLVDPPLYSPDTPPSLHSLLRRQLTTGKRRSHAKDRVSNPEQDKDVVEIDLDDVPREHENTERFVNSLRMQDAPIYPAMLLNEPKQDTSALSTSYSSTTRPSYWDDNDFKEIHSKSSKQKKKENRGPIKSNLDVSLVEKSARSIPASSYDFDQPLFGSDEDYAKKLFMSRSAKIRKWCSLRVQSPEIPLGHRRSNSTGSTSSMPIQQRSYSTAQLRRFPQDDSNMPTILVTGEEEMLDASQDCHKIVNHIPWVDWLEEYKVIKAQEVRRRSSAQQETLPAPENHHESLVNRLLSNWWQTVKTGAEHYSKPKHRKSLSLAMPFCPDPERDHSLGLQDVKHPLENDGFKAPRSPPSSLQPHHDLSPPGKNPVTEERLAKRVGYRFFNSGNRMGTYGHLSHMLSSPHHGHETDLTSQVQQSIKARLQFAKEACNAELREIMDGLNEYVERGLQYVENMDAILEEGRVETDEEEEVVIKSRLPHKRSLASFEEFQTNVTLISEDAYLPTPFILTLQDLIALAQHVMDTPLDDILQTACAETVGGIQAIGSRWDAHPEWPCREWYVRLLLCIAALNRVVEWWAAERGFWSANTAMGSIHPSDTEDSVLSRAEETEDDDEVSQMSLDEPVKKTRSPIHEESDISMGEALDNLQLQEEAEKSQNSTIIVELSLGVIAVQYVSPIWLDVVGTDPQSVIGHGITELVSVEDKQVFSAATQELLADDSHTVEVRFNVVTSDGSHIEMEGKGMLMYNRVTSEPSHTMWVMKPIIPRRWSLVEVTPRTTEKHPWLAKSQMDDAQLEEQKAKMRNRSKSEPFLFMPNETESGSDENAEQETISLEKLMSLPPVLCRVCERWVVAAFFEQHSELCVEIHQSEMDIHACNDGIIEFKHMMHERIENTEHEIQELEKGNYTEPNKDEQEAEDDNDSIFGDCLPLDEAADPLELKKAELDVYKNLLEILEIALSISMPGSTEDDAAEEGAERDRNLQSPRSKDKMVQILYWRPPPTDDVDLSLLIKDVEDAARSKMDAVNRMRDRLEYDGRARAEFQKNTQQKPNWTEFVPPSGNHPEQEDEIGKKVTRTKKPWGKRGFFDRIKSWRRRRSSGLAGRLSHRLKSLTPDTAHTPIVEMETIETPLGSPALQPKRPAVNKDYLSSGSNTPGSNQSAPGKSPLSPLQAPVISRPTFPSIKDFDIIKPISKGAFGSVFLAKKRTTGDYYAIKFLKKSDMIAKNQVTNVKAERMILMSQTDSPFVTKLYYTFQSKDYLYLVLEYLNGGDCSALIKVIGSLPEDWARNYLAEVTLGLEYLQSKNIIHRDLKPDNLLIDQNGHLKLTDFGLSRIGFLDRRVRDELTTAAFSDTQQPTSPAPSRSGTPPQSPADQITSPTGTIYRHSYFSLLFDPKSGTSTPSGVNPAINENAFMSGASSETRHHRRHLSNVLPESLNSTHSRNSKKPFEKSSGPRQAVGTPDYLAPESILGTGQDSMVDWWALGVICYEFLFGIPPFHAETPDKVFENILSCRIDWHEDVIEISPEARDFMERLMTLDPTKRLGYHGAEEVKNHPFFKSIHWDTLLTESPSFVPQPAGMEDTDYFDARGATMQIIPNEVIDQLDESAKAQVELAKSIIREQNPENLMISNRRKESPLHPRKEEESSENNDFGTFMYKNLPVLEKANEDMIRKIRNDSISVDSPSPPTSKRKFSGSTTPLSVSPSVSSKTCTAPRRPEPPIKTSDASKFTPPQRSRSASTPSIDHAKALGVSSSNSSPSPRSDKLQVHHHRYHSHEDSEASAPKIGKAPESSRMKLELIPKHHRPLACLVADDNPISCKIIETILQTLHCRCVIVRNGAQAIRSAMSNVQYDIIFLDIRMPIIDGETAARMIKSTNNKNRDTPIIAVTAYERTVQLAGAFDDILSKPVTKAIISQKLKQFCEAGEPVLPLKPAM</sequence>
<keyword evidence="2" id="KW-0723">Serine/threonine-protein kinase</keyword>
<dbReference type="EMBL" id="JAANQT010000519">
    <property type="protein sequence ID" value="KAG1310350.1"/>
    <property type="molecule type" value="Genomic_DNA"/>
</dbReference>
<evidence type="ECO:0000256" key="11">
    <source>
        <dbReference type="SAM" id="MobiDB-lite"/>
    </source>
</evidence>
<comment type="catalytic activity">
    <reaction evidence="9">
        <text>L-seryl-[protein] + ATP = O-phospho-L-seryl-[protein] + ADP + H(+)</text>
        <dbReference type="Rhea" id="RHEA:17989"/>
        <dbReference type="Rhea" id="RHEA-COMP:9863"/>
        <dbReference type="Rhea" id="RHEA-COMP:11604"/>
        <dbReference type="ChEBI" id="CHEBI:15378"/>
        <dbReference type="ChEBI" id="CHEBI:29999"/>
        <dbReference type="ChEBI" id="CHEBI:30616"/>
        <dbReference type="ChEBI" id="CHEBI:83421"/>
        <dbReference type="ChEBI" id="CHEBI:456216"/>
        <dbReference type="EC" id="2.7.11.1"/>
    </reaction>
</comment>
<dbReference type="PROSITE" id="PS00108">
    <property type="entry name" value="PROTEIN_KINASE_ST"/>
    <property type="match status" value="1"/>
</dbReference>
<evidence type="ECO:0000256" key="9">
    <source>
        <dbReference type="ARBA" id="ARBA00048679"/>
    </source>
</evidence>
<evidence type="ECO:0000256" key="2">
    <source>
        <dbReference type="ARBA" id="ARBA00022527"/>
    </source>
</evidence>
<dbReference type="SUPFAM" id="SSF55785">
    <property type="entry name" value="PYP-like sensor domain (PAS domain)"/>
    <property type="match status" value="1"/>
</dbReference>
<dbReference type="EC" id="2.7.11.1" evidence="1"/>
<gene>
    <name evidence="15" type="ORF">G6F64_004629</name>
</gene>
<proteinExistence type="predicted"/>
<feature type="compositionally biased region" description="Low complexity" evidence="11">
    <location>
        <begin position="324"/>
        <end position="338"/>
    </location>
</feature>
<evidence type="ECO:0000313" key="16">
    <source>
        <dbReference type="Proteomes" id="UP000716291"/>
    </source>
</evidence>
<keyword evidence="6" id="KW-0418">Kinase</keyword>
<comment type="catalytic activity">
    <reaction evidence="8">
        <text>L-threonyl-[protein] + ATP = O-phospho-L-threonyl-[protein] + ADP + H(+)</text>
        <dbReference type="Rhea" id="RHEA:46608"/>
        <dbReference type="Rhea" id="RHEA-COMP:11060"/>
        <dbReference type="Rhea" id="RHEA-COMP:11605"/>
        <dbReference type="ChEBI" id="CHEBI:15378"/>
        <dbReference type="ChEBI" id="CHEBI:30013"/>
        <dbReference type="ChEBI" id="CHEBI:30616"/>
        <dbReference type="ChEBI" id="CHEBI:61977"/>
        <dbReference type="ChEBI" id="CHEBI:456216"/>
        <dbReference type="EC" id="2.7.11.1"/>
    </reaction>
</comment>
<evidence type="ECO:0000256" key="6">
    <source>
        <dbReference type="ARBA" id="ARBA00022777"/>
    </source>
</evidence>
<feature type="region of interest" description="Disordered" evidence="11">
    <location>
        <begin position="1721"/>
        <end position="1752"/>
    </location>
</feature>
<dbReference type="GO" id="GO:1901992">
    <property type="term" value="P:positive regulation of mitotic cell cycle phase transition"/>
    <property type="evidence" value="ECO:0007669"/>
    <property type="project" value="UniProtKB-ARBA"/>
</dbReference>
<feature type="compositionally biased region" description="Polar residues" evidence="11">
    <location>
        <begin position="131"/>
        <end position="147"/>
    </location>
</feature>
<dbReference type="Gene3D" id="1.10.510.10">
    <property type="entry name" value="Transferase(Phosphotransferase) domain 1"/>
    <property type="match status" value="2"/>
</dbReference>
<dbReference type="PANTHER" id="PTHR24356">
    <property type="entry name" value="SERINE/THREONINE-PROTEIN KINASE"/>
    <property type="match status" value="1"/>
</dbReference>
<dbReference type="InterPro" id="IPR008271">
    <property type="entry name" value="Ser/Thr_kinase_AS"/>
</dbReference>
<keyword evidence="5" id="KW-0547">Nucleotide-binding</keyword>
<dbReference type="Gene3D" id="3.30.450.20">
    <property type="entry name" value="PAS domain"/>
    <property type="match status" value="1"/>
</dbReference>
<feature type="region of interest" description="Disordered" evidence="11">
    <location>
        <begin position="1340"/>
        <end position="1361"/>
    </location>
</feature>
<feature type="compositionally biased region" description="Basic and acidic residues" evidence="11">
    <location>
        <begin position="1000"/>
        <end position="1009"/>
    </location>
</feature>
<dbReference type="Proteomes" id="UP000716291">
    <property type="component" value="Unassembled WGS sequence"/>
</dbReference>
<dbReference type="InterPro" id="IPR011006">
    <property type="entry name" value="CheY-like_superfamily"/>
</dbReference>
<feature type="compositionally biased region" description="Polar residues" evidence="11">
    <location>
        <begin position="573"/>
        <end position="585"/>
    </location>
</feature>
<feature type="region of interest" description="Disordered" evidence="11">
    <location>
        <begin position="321"/>
        <end position="346"/>
    </location>
</feature>
<evidence type="ECO:0000313" key="15">
    <source>
        <dbReference type="EMBL" id="KAG1310350.1"/>
    </source>
</evidence>
<feature type="compositionally biased region" description="Polar residues" evidence="11">
    <location>
        <begin position="1722"/>
        <end position="1752"/>
    </location>
</feature>
<keyword evidence="4" id="KW-0808">Transferase</keyword>
<dbReference type="GO" id="GO:0000160">
    <property type="term" value="P:phosphorelay signal transduction system"/>
    <property type="evidence" value="ECO:0007669"/>
    <property type="project" value="InterPro"/>
</dbReference>
<feature type="domain" description="Protein kinase" evidence="12">
    <location>
        <begin position="1560"/>
        <end position="1931"/>
    </location>
</feature>
<dbReference type="CDD" id="cd17546">
    <property type="entry name" value="REC_hyHK_CKI1_RcsC-like"/>
    <property type="match status" value="1"/>
</dbReference>
<feature type="compositionally biased region" description="Basic and acidic residues" evidence="11">
    <location>
        <begin position="1350"/>
        <end position="1361"/>
    </location>
</feature>
<evidence type="ECO:0000256" key="7">
    <source>
        <dbReference type="ARBA" id="ARBA00022840"/>
    </source>
</evidence>
<dbReference type="GO" id="GO:0004674">
    <property type="term" value="F:protein serine/threonine kinase activity"/>
    <property type="evidence" value="ECO:0007669"/>
    <property type="project" value="UniProtKB-KW"/>
</dbReference>
<dbReference type="PROSITE" id="PS50110">
    <property type="entry name" value="RESPONSE_REGULATORY"/>
    <property type="match status" value="1"/>
</dbReference>
<feature type="compositionally biased region" description="Low complexity" evidence="11">
    <location>
        <begin position="45"/>
        <end position="59"/>
    </location>
</feature>
<evidence type="ECO:0000256" key="4">
    <source>
        <dbReference type="ARBA" id="ARBA00022679"/>
    </source>
</evidence>
<feature type="region of interest" description="Disordered" evidence="11">
    <location>
        <begin position="566"/>
        <end position="585"/>
    </location>
</feature>
<feature type="region of interest" description="Disordered" evidence="11">
    <location>
        <begin position="1425"/>
        <end position="1449"/>
    </location>
</feature>
<feature type="region of interest" description="Disordered" evidence="11">
    <location>
        <begin position="2049"/>
        <end position="2162"/>
    </location>
</feature>